<feature type="domain" description="PCI" evidence="3">
    <location>
        <begin position="211"/>
        <end position="394"/>
    </location>
</feature>
<dbReference type="GO" id="GO:0016973">
    <property type="term" value="P:poly(A)+ mRNA export from nucleus"/>
    <property type="evidence" value="ECO:0007669"/>
    <property type="project" value="TreeGrafter"/>
</dbReference>
<protein>
    <recommendedName>
        <fullName evidence="2">Protein CSN12 homolog</fullName>
    </recommendedName>
</protein>
<dbReference type="GO" id="GO:0003690">
    <property type="term" value="F:double-stranded DNA binding"/>
    <property type="evidence" value="ECO:0007669"/>
    <property type="project" value="InterPro"/>
</dbReference>
<dbReference type="KEGG" id="ccac:CcaHIS019_0406840"/>
<dbReference type="GO" id="GO:0000973">
    <property type="term" value="P:post-transcriptional tethering of RNA polymerase II gene DNA at nuclear periphery"/>
    <property type="evidence" value="ECO:0007669"/>
    <property type="project" value="TreeGrafter"/>
</dbReference>
<dbReference type="SMART" id="SM00753">
    <property type="entry name" value="PAM"/>
    <property type="match status" value="1"/>
</dbReference>
<dbReference type="GeneID" id="85495734"/>
<dbReference type="EMBL" id="AP028215">
    <property type="protein sequence ID" value="BEI91864.1"/>
    <property type="molecule type" value="Genomic_DNA"/>
</dbReference>
<evidence type="ECO:0000256" key="2">
    <source>
        <dbReference type="ARBA" id="ARBA00073854"/>
    </source>
</evidence>
<dbReference type="Proteomes" id="UP001233271">
    <property type="component" value="Chromosome 4"/>
</dbReference>
<reference evidence="4" key="1">
    <citation type="journal article" date="2023" name="BMC Genomics">
        <title>Chromosome-level genome assemblies of Cutaneotrichosporon spp. (Trichosporonales, Basidiomycota) reveal imbalanced evolution between nucleotide sequences and chromosome synteny.</title>
        <authorList>
            <person name="Kobayashi Y."/>
            <person name="Kayamori A."/>
            <person name="Aoki K."/>
            <person name="Shiwa Y."/>
            <person name="Matsutani M."/>
            <person name="Fujita N."/>
            <person name="Sugita T."/>
            <person name="Iwasaki W."/>
            <person name="Tanaka N."/>
            <person name="Takashima M."/>
        </authorList>
    </citation>
    <scope>NUCLEOTIDE SEQUENCE</scope>
    <source>
        <strain evidence="4">HIS019</strain>
    </source>
</reference>
<dbReference type="Gene3D" id="1.10.10.10">
    <property type="entry name" value="Winged helix-like DNA-binding domain superfamily/Winged helix DNA-binding domain"/>
    <property type="match status" value="1"/>
</dbReference>
<dbReference type="AlphaFoldDB" id="A0AA48L4L1"/>
<dbReference type="InterPro" id="IPR036388">
    <property type="entry name" value="WH-like_DNA-bd_sf"/>
</dbReference>
<evidence type="ECO:0000259" key="3">
    <source>
        <dbReference type="PROSITE" id="PS50250"/>
    </source>
</evidence>
<evidence type="ECO:0000313" key="4">
    <source>
        <dbReference type="EMBL" id="BEI91864.1"/>
    </source>
</evidence>
<dbReference type="RefSeq" id="XP_060457129.1">
    <property type="nucleotide sequence ID" value="XM_060600546.1"/>
</dbReference>
<evidence type="ECO:0000256" key="1">
    <source>
        <dbReference type="ARBA" id="ARBA00025771"/>
    </source>
</evidence>
<accession>A0AA48L4L1</accession>
<keyword evidence="5" id="KW-1185">Reference proteome</keyword>
<dbReference type="GO" id="GO:0070390">
    <property type="term" value="C:transcription export complex 2"/>
    <property type="evidence" value="ECO:0007669"/>
    <property type="project" value="TreeGrafter"/>
</dbReference>
<name>A0AA48L4L1_9TREE</name>
<proteinExistence type="inferred from homology"/>
<dbReference type="FunFam" id="1.10.10.10:FF:000146">
    <property type="entry name" value="PCI domain-containing protein 2 homolog"/>
    <property type="match status" value="1"/>
</dbReference>
<dbReference type="Pfam" id="PF01399">
    <property type="entry name" value="PCI"/>
    <property type="match status" value="1"/>
</dbReference>
<dbReference type="GO" id="GO:0006368">
    <property type="term" value="P:transcription elongation by RNA polymerase II"/>
    <property type="evidence" value="ECO:0007669"/>
    <property type="project" value="TreeGrafter"/>
</dbReference>
<dbReference type="PANTHER" id="PTHR12732:SF0">
    <property type="entry name" value="PCI DOMAIN-CONTAINING PROTEIN 2"/>
    <property type="match status" value="1"/>
</dbReference>
<dbReference type="PROSITE" id="PS50250">
    <property type="entry name" value="PCI"/>
    <property type="match status" value="1"/>
</dbReference>
<sequence length="403" mass="45652">MKLPQYIHALAEPLRTEDVVALLRLLDTRNRTARGLAETVAPIDKERRLANPGHTLPEPWDGIAVRHCAVVKAWYNDDYAAAYNHQHQLLILYLRWQQEQPAWSLPLLYLLLRDLRSLAEQADSLTFANTGRTPALEECTRTVSKAFTLAATDRTFEGRESRRQGVYYLASLAIKCYFKVGKPNLCKNIVRAVTSDAKMPPVSSAPLGDQVTWHYYLGMLAFLAGEDKKALDELEWALLHCPTDARRNLELILTYLVPLHLLRGSLPLSTLMARHPRLREAYQPFVDAIRTGNIQAYDDALEWAQPRLVGLGTYLAIERAREGCVRSLFKRAWMANDKNSRMPVAIFSTALKLQGVQADTDEVECMLANMIYRGYMKGYISHEKQMVVLGKTNPFPSLATLAR</sequence>
<dbReference type="InterPro" id="IPR000717">
    <property type="entry name" value="PCI_dom"/>
</dbReference>
<dbReference type="PANTHER" id="PTHR12732">
    <property type="entry name" value="UNCHARACTERIZED PROTEASOME COMPONENT REGION PCI-CONTAINING"/>
    <property type="match status" value="1"/>
</dbReference>
<organism evidence="4 5">
    <name type="scientific">Cutaneotrichosporon cavernicola</name>
    <dbReference type="NCBI Taxonomy" id="279322"/>
    <lineage>
        <taxon>Eukaryota</taxon>
        <taxon>Fungi</taxon>
        <taxon>Dikarya</taxon>
        <taxon>Basidiomycota</taxon>
        <taxon>Agaricomycotina</taxon>
        <taxon>Tremellomycetes</taxon>
        <taxon>Trichosporonales</taxon>
        <taxon>Trichosporonaceae</taxon>
        <taxon>Cutaneotrichosporon</taxon>
    </lineage>
</organism>
<gene>
    <name evidence="4" type="primary">CSN12</name>
    <name evidence="4" type="ORF">CcaverHIS019_0406840</name>
</gene>
<evidence type="ECO:0000313" key="5">
    <source>
        <dbReference type="Proteomes" id="UP001233271"/>
    </source>
</evidence>
<dbReference type="GO" id="GO:0003723">
    <property type="term" value="F:RNA binding"/>
    <property type="evidence" value="ECO:0007669"/>
    <property type="project" value="InterPro"/>
</dbReference>
<dbReference type="InterPro" id="IPR045114">
    <property type="entry name" value="Csn12-like"/>
</dbReference>
<comment type="similarity">
    <text evidence="1">Belongs to the CSN12 family.</text>
</comment>